<reference evidence="3" key="1">
    <citation type="submission" date="2021-12" db="EMBL/GenBank/DDBJ databases">
        <authorList>
            <person name="Martin H S."/>
        </authorList>
    </citation>
    <scope>NUCLEOTIDE SEQUENCE</scope>
</reference>
<dbReference type="InterPro" id="IPR052739">
    <property type="entry name" value="FAAH2"/>
</dbReference>
<dbReference type="Proteomes" id="UP000838878">
    <property type="component" value="Chromosome 5"/>
</dbReference>
<gene>
    <name evidence="3" type="ORF">BINO364_LOCUS11310</name>
</gene>
<name>A0A8J9YH07_9NEOP</name>
<evidence type="ECO:0000256" key="1">
    <source>
        <dbReference type="PIRSR" id="PIRSR001221-1"/>
    </source>
</evidence>
<dbReference type="InterPro" id="IPR023631">
    <property type="entry name" value="Amidase_dom"/>
</dbReference>
<proteinExistence type="predicted"/>
<keyword evidence="4" id="KW-1185">Reference proteome</keyword>
<dbReference type="Gene3D" id="3.90.1300.10">
    <property type="entry name" value="Amidase signature (AS) domain"/>
    <property type="match status" value="1"/>
</dbReference>
<dbReference type="EMBL" id="OV170225">
    <property type="protein sequence ID" value="CAH0725761.1"/>
    <property type="molecule type" value="Genomic_DNA"/>
</dbReference>
<dbReference type="PIRSF" id="PIRSF001221">
    <property type="entry name" value="Amidase_fungi"/>
    <property type="match status" value="1"/>
</dbReference>
<evidence type="ECO:0000313" key="3">
    <source>
        <dbReference type="EMBL" id="CAH0725761.1"/>
    </source>
</evidence>
<organism evidence="3 4">
    <name type="scientific">Brenthis ino</name>
    <name type="common">lesser marbled fritillary</name>
    <dbReference type="NCBI Taxonomy" id="405034"/>
    <lineage>
        <taxon>Eukaryota</taxon>
        <taxon>Metazoa</taxon>
        <taxon>Ecdysozoa</taxon>
        <taxon>Arthropoda</taxon>
        <taxon>Hexapoda</taxon>
        <taxon>Insecta</taxon>
        <taxon>Pterygota</taxon>
        <taxon>Neoptera</taxon>
        <taxon>Endopterygota</taxon>
        <taxon>Lepidoptera</taxon>
        <taxon>Glossata</taxon>
        <taxon>Ditrysia</taxon>
        <taxon>Papilionoidea</taxon>
        <taxon>Nymphalidae</taxon>
        <taxon>Heliconiinae</taxon>
        <taxon>Argynnini</taxon>
        <taxon>Brenthis</taxon>
    </lineage>
</organism>
<dbReference type="OrthoDB" id="6428749at2759"/>
<dbReference type="SUPFAM" id="SSF75304">
    <property type="entry name" value="Amidase signature (AS) enzymes"/>
    <property type="match status" value="1"/>
</dbReference>
<feature type="domain" description="Amidase" evidence="2">
    <location>
        <begin position="72"/>
        <end position="508"/>
    </location>
</feature>
<feature type="active site" description="Charge relay system" evidence="1">
    <location>
        <position position="134"/>
    </location>
</feature>
<dbReference type="PANTHER" id="PTHR43372">
    <property type="entry name" value="FATTY-ACID AMIDE HYDROLASE"/>
    <property type="match status" value="1"/>
</dbReference>
<dbReference type="AlphaFoldDB" id="A0A8J9YH07"/>
<dbReference type="PANTHER" id="PTHR43372:SF4">
    <property type="entry name" value="FATTY-ACID AMIDE HYDROLASE 2"/>
    <property type="match status" value="1"/>
</dbReference>
<evidence type="ECO:0000313" key="4">
    <source>
        <dbReference type="Proteomes" id="UP000838878"/>
    </source>
</evidence>
<dbReference type="GO" id="GO:0012505">
    <property type="term" value="C:endomembrane system"/>
    <property type="evidence" value="ECO:0007669"/>
    <property type="project" value="TreeGrafter"/>
</dbReference>
<sequence>MDTTEIKDRPIPFKIHVLSAIRTFLDVITSIFFMLIYGNKGKTIPPIKDDILKQPAIEVARKIRTKQISSEDVVQICIQRIRNINRQLNCLVYDRFELALKEAKMADRLILSGLKTEDELLKEKPFLGVPFTTKDCIAVEGLHQTAGVVLRKNSIADKDAEVIKLLRDKGAIILGLTNVPELCMWYETYNKIHGRTNNPYNTNRIVGGSSGGEGCIQAAAGSCFGIGSDIGGSIRMPSYFNGIYGHKPTRKVVSNDGQYPPPETDEQDKFLCIGPMTRYAVDLKPILDIISGENSKMLKLEQPVNIGELKVFYQISNNALMCSKVDPEIVTALKKVVDHFKVKHKITAEKTNIKWLKKSITIWFETMKSEVNFGQYLMKDYAYWKIYREIFKSFFGLSDNTFIALLTSIVDQKDDGKEKYIRYERIRLELENIFKNMLGDNGIFLFPTHPTPAPYHDQPLVRPMNFIYTGIFNSLGLPATTIPLGLSKNGIPIGIQVVANHNNDRLCLAVAEELEKAFGGWVPPQT</sequence>
<evidence type="ECO:0000259" key="2">
    <source>
        <dbReference type="Pfam" id="PF01425"/>
    </source>
</evidence>
<protein>
    <recommendedName>
        <fullName evidence="2">Amidase domain-containing protein</fullName>
    </recommendedName>
</protein>
<dbReference type="InterPro" id="IPR036928">
    <property type="entry name" value="AS_sf"/>
</dbReference>
<feature type="non-terminal residue" evidence="3">
    <location>
        <position position="526"/>
    </location>
</feature>
<feature type="active site" description="Charge relay system" evidence="1">
    <location>
        <position position="209"/>
    </location>
</feature>
<dbReference type="Pfam" id="PF01425">
    <property type="entry name" value="Amidase"/>
    <property type="match status" value="1"/>
</dbReference>
<accession>A0A8J9YH07</accession>
<feature type="active site" description="Acyl-ester intermediate" evidence="1">
    <location>
        <position position="233"/>
    </location>
</feature>